<dbReference type="SUPFAM" id="SSF56935">
    <property type="entry name" value="Porins"/>
    <property type="match status" value="1"/>
</dbReference>
<dbReference type="Pfam" id="PF07642">
    <property type="entry name" value="BBP2"/>
    <property type="match status" value="1"/>
</dbReference>
<dbReference type="InterPro" id="IPR011486">
    <property type="entry name" value="BBP2"/>
</dbReference>
<dbReference type="Proteomes" id="UP001596020">
    <property type="component" value="Unassembled WGS sequence"/>
</dbReference>
<dbReference type="EMBL" id="JBHSGO010000048">
    <property type="protein sequence ID" value="MFC4665560.1"/>
    <property type="molecule type" value="Genomic_DNA"/>
</dbReference>
<evidence type="ECO:0000313" key="3">
    <source>
        <dbReference type="Proteomes" id="UP001596020"/>
    </source>
</evidence>
<evidence type="ECO:0000256" key="1">
    <source>
        <dbReference type="SAM" id="SignalP"/>
    </source>
</evidence>
<dbReference type="RefSeq" id="WP_380077811.1">
    <property type="nucleotide sequence ID" value="NZ_JBHSGO010000048.1"/>
</dbReference>
<name>A0ABV9K5X4_9PORP</name>
<protein>
    <submittedName>
        <fullName evidence="2">Outer membrane beta-barrel protein</fullName>
    </submittedName>
</protein>
<proteinExistence type="predicted"/>
<evidence type="ECO:0000313" key="2">
    <source>
        <dbReference type="EMBL" id="MFC4665560.1"/>
    </source>
</evidence>
<dbReference type="InterPro" id="IPR023614">
    <property type="entry name" value="Porin_dom_sf"/>
</dbReference>
<feature type="chain" id="PRO_5045337971" evidence="1">
    <location>
        <begin position="20"/>
        <end position="328"/>
    </location>
</feature>
<dbReference type="Gene3D" id="2.40.160.10">
    <property type="entry name" value="Porin"/>
    <property type="match status" value="1"/>
</dbReference>
<accession>A0ABV9K5X4</accession>
<keyword evidence="3" id="KW-1185">Reference proteome</keyword>
<comment type="caution">
    <text evidence="2">The sequence shown here is derived from an EMBL/GenBank/DDBJ whole genome shotgun (WGS) entry which is preliminary data.</text>
</comment>
<feature type="signal peptide" evidence="1">
    <location>
        <begin position="1"/>
        <end position="19"/>
    </location>
</feature>
<sequence length="328" mass="36634">MKKMISTFMVLAALGSMQAQNCGSKACDSKQHGKVIVRLFGETGVDLKHYDGLKTGINRAYLGYQYKFNHDLSAKFLMDFAGGHKNGKYEAFVKNAFLSYTPGQFSLSAGMIGTFQFDTQESYWGHRYIEKSIMDKEKMGSSADLGIKASYMFNDFLKGNVAIINGLGYKNVTTSKYMKYALGFNITPTSNLILKVYGDYRDRNEAEFKDSKDPVKLKGQFTASVFAGYKANSLTVGLEYDRQNNHHYVDGADMNAVSGYANYKFNPKWSVFGRVDYTSLDESKKVYALGGVQFNPIKAISLSSNLRYTSIKDGDDDLGLFINVDVNI</sequence>
<reference evidence="3" key="1">
    <citation type="journal article" date="2019" name="Int. J. Syst. Evol. Microbiol.">
        <title>The Global Catalogue of Microorganisms (GCM) 10K type strain sequencing project: providing services to taxonomists for standard genome sequencing and annotation.</title>
        <authorList>
            <consortium name="The Broad Institute Genomics Platform"/>
            <consortium name="The Broad Institute Genome Sequencing Center for Infectious Disease"/>
            <person name="Wu L."/>
            <person name="Ma J."/>
        </authorList>
    </citation>
    <scope>NUCLEOTIDE SEQUENCE [LARGE SCALE GENOMIC DNA]</scope>
    <source>
        <strain evidence="3">CGMCC 4.7357</strain>
    </source>
</reference>
<gene>
    <name evidence="2" type="ORF">ACFO3G_02860</name>
</gene>
<organism evidence="2 3">
    <name type="scientific">Falsiporphyromonas endometrii</name>
    <dbReference type="NCBI Taxonomy" id="1387297"/>
    <lineage>
        <taxon>Bacteria</taxon>
        <taxon>Pseudomonadati</taxon>
        <taxon>Bacteroidota</taxon>
        <taxon>Bacteroidia</taxon>
        <taxon>Bacteroidales</taxon>
        <taxon>Porphyromonadaceae</taxon>
        <taxon>Falsiporphyromonas</taxon>
    </lineage>
</organism>
<keyword evidence="1" id="KW-0732">Signal</keyword>